<dbReference type="InterPro" id="IPR005835">
    <property type="entry name" value="NTP_transferase_dom"/>
</dbReference>
<keyword evidence="6" id="KW-0342">GTP-binding</keyword>
<dbReference type="AlphaFoldDB" id="A0A1D8UWQ5"/>
<dbReference type="CDD" id="cd02509">
    <property type="entry name" value="GDP-M1P_Guanylyltransferase"/>
    <property type="match status" value="1"/>
</dbReference>
<evidence type="ECO:0000256" key="1">
    <source>
        <dbReference type="ARBA" id="ARBA00006115"/>
    </source>
</evidence>
<dbReference type="NCBIfam" id="TIGR01479">
    <property type="entry name" value="GMP_PMI"/>
    <property type="match status" value="1"/>
</dbReference>
<evidence type="ECO:0000259" key="11">
    <source>
        <dbReference type="Pfam" id="PF22640"/>
    </source>
</evidence>
<gene>
    <name evidence="12" type="primary">cpsB</name>
    <name evidence="12" type="ORF">A0U89_04185</name>
</gene>
<dbReference type="Gene3D" id="2.60.120.10">
    <property type="entry name" value="Jelly Rolls"/>
    <property type="match status" value="1"/>
</dbReference>
<accession>A0A1D8UWQ5</accession>
<dbReference type="FunFam" id="3.90.550.10:FF:000046">
    <property type="entry name" value="Mannose-1-phosphate guanylyltransferase (GDP)"/>
    <property type="match status" value="1"/>
</dbReference>
<dbReference type="RefSeq" id="WP_070403622.1">
    <property type="nucleotide sequence ID" value="NZ_BJVW01000002.1"/>
</dbReference>
<dbReference type="GO" id="GO:0000271">
    <property type="term" value="P:polysaccharide biosynthetic process"/>
    <property type="evidence" value="ECO:0007669"/>
    <property type="project" value="InterPro"/>
</dbReference>
<comment type="catalytic activity">
    <reaction evidence="7">
        <text>alpha-D-mannose 1-phosphate + GTP + H(+) = GDP-alpha-D-mannose + diphosphate</text>
        <dbReference type="Rhea" id="RHEA:15229"/>
        <dbReference type="ChEBI" id="CHEBI:15378"/>
        <dbReference type="ChEBI" id="CHEBI:33019"/>
        <dbReference type="ChEBI" id="CHEBI:37565"/>
        <dbReference type="ChEBI" id="CHEBI:57527"/>
        <dbReference type="ChEBI" id="CHEBI:58409"/>
        <dbReference type="EC" id="2.7.7.13"/>
    </reaction>
</comment>
<reference evidence="12 13" key="1">
    <citation type="journal article" date="2016" name="Microb. Cell Fact.">
        <title>Dissection of exopolysaccharide biosynthesis in Kozakia baliensis.</title>
        <authorList>
            <person name="Brandt J.U."/>
            <person name="Jakob F."/>
            <person name="Behr J."/>
            <person name="Geissler A.J."/>
            <person name="Vogel R.F."/>
        </authorList>
    </citation>
    <scope>NUCLEOTIDE SEQUENCE [LARGE SCALE GENOMIC DNA]</scope>
    <source>
        <strain evidence="12 13">DSM 14400</strain>
    </source>
</reference>
<keyword evidence="4 12" id="KW-0548">Nucleotidyltransferase</keyword>
<evidence type="ECO:0000256" key="8">
    <source>
        <dbReference type="RuleBase" id="RU004190"/>
    </source>
</evidence>
<dbReference type="OrthoDB" id="9806359at2"/>
<evidence type="ECO:0000256" key="5">
    <source>
        <dbReference type="ARBA" id="ARBA00022741"/>
    </source>
</evidence>
<dbReference type="SUPFAM" id="SSF51182">
    <property type="entry name" value="RmlC-like cupins"/>
    <property type="match status" value="1"/>
</dbReference>
<dbReference type="SUPFAM" id="SSF53448">
    <property type="entry name" value="Nucleotide-diphospho-sugar transferases"/>
    <property type="match status" value="1"/>
</dbReference>
<dbReference type="GO" id="GO:0009298">
    <property type="term" value="P:GDP-mannose biosynthetic process"/>
    <property type="evidence" value="ECO:0007669"/>
    <property type="project" value="TreeGrafter"/>
</dbReference>
<dbReference type="GO" id="GO:0016853">
    <property type="term" value="F:isomerase activity"/>
    <property type="evidence" value="ECO:0007669"/>
    <property type="project" value="UniProtKB-KW"/>
</dbReference>
<dbReference type="InterPro" id="IPR006375">
    <property type="entry name" value="Man1P_GuaTrfase/Man6P_Isoase"/>
</dbReference>
<dbReference type="Pfam" id="PF01050">
    <property type="entry name" value="MannoseP_isomer"/>
    <property type="match status" value="1"/>
</dbReference>
<dbReference type="FunFam" id="2.60.120.10:FF:000032">
    <property type="entry name" value="Mannose-1-phosphate guanylyltransferase/mannose-6-phosphate isomerase"/>
    <property type="match status" value="1"/>
</dbReference>
<feature type="domain" description="MannoseP isomerase/GMP-like beta-helix" evidence="11">
    <location>
        <begin position="316"/>
        <end position="363"/>
    </location>
</feature>
<evidence type="ECO:0000256" key="3">
    <source>
        <dbReference type="ARBA" id="ARBA00022679"/>
    </source>
</evidence>
<keyword evidence="3 12" id="KW-0808">Transferase</keyword>
<dbReference type="Pfam" id="PF22640">
    <property type="entry name" value="ManC_GMP_beta-helix"/>
    <property type="match status" value="1"/>
</dbReference>
<protein>
    <recommendedName>
        <fullName evidence="2">mannose-1-phosphate guanylyltransferase</fullName>
        <ecNumber evidence="2">2.7.7.13</ecNumber>
    </recommendedName>
</protein>
<proteinExistence type="inferred from homology"/>
<dbReference type="InterPro" id="IPR054566">
    <property type="entry name" value="ManC/GMP-like_b-helix"/>
</dbReference>
<dbReference type="eggNOG" id="COG0662">
    <property type="taxonomic scope" value="Bacteria"/>
</dbReference>
<dbReference type="GO" id="GO:0004475">
    <property type="term" value="F:mannose-1-phosphate guanylyltransferase (GTP) activity"/>
    <property type="evidence" value="ECO:0007669"/>
    <property type="project" value="UniProtKB-EC"/>
</dbReference>
<evidence type="ECO:0000313" key="13">
    <source>
        <dbReference type="Proteomes" id="UP000179145"/>
    </source>
</evidence>
<dbReference type="PANTHER" id="PTHR46390">
    <property type="entry name" value="MANNOSE-1-PHOSPHATE GUANYLYLTRANSFERASE"/>
    <property type="match status" value="1"/>
</dbReference>
<comment type="similarity">
    <text evidence="1 8">Belongs to the mannose-6-phosphate isomerase type 2 family.</text>
</comment>
<evidence type="ECO:0000256" key="6">
    <source>
        <dbReference type="ARBA" id="ARBA00023134"/>
    </source>
</evidence>
<feature type="domain" description="Nucleotidyl transferase" evidence="9">
    <location>
        <begin position="20"/>
        <end position="303"/>
    </location>
</feature>
<sequence length="486" mass="53644">MTERSLDHNQGNFAETKIVPVILSGGSGSRLWPVSRGSYPKQFWPLLTDKTLLQETALRGQNAGLSAPIVVCNAEHRFIIAEQLREAGIADARIVLEPVGRNSAPAIAAAAFLVAEQDPDAVLWIMAADAAITDANALRTALQSAVSAANAGRIVTFGMKPTKPETGYGYIERGDEIAGIPNVYSVAQFVEKPNAEKAQALVADGRYLWNSGMFVAQARTFLSETEAYEPQVYENVRRSVAERHTDMDFERLDAASFSAAPDISVDYAIAERTKLAAVVPGDFGWSDIGSWDALWELSPKDEDGNATYGDVFLDRAKNCYVRSDGIVATVAGVEDLIVVVTQDAVMVSHRDRAQDVKHMVARLTKAGRKEALTHNRNYRPWGFYEGLIQGDRFQVKRIVVDPNQKLSLQKHFHRAEHWVVVEGTAIVTRDDEKHMVRENESIYLPLGAVHRLENPGKIPLTLIEVQSGPYLGEDDIVRIEDVYSRS</sequence>
<dbReference type="InterPro" id="IPR029044">
    <property type="entry name" value="Nucleotide-diphossugar_trans"/>
</dbReference>
<dbReference type="InterPro" id="IPR001538">
    <property type="entry name" value="Man6P_isomerase-2_C"/>
</dbReference>
<dbReference type="InterPro" id="IPR014710">
    <property type="entry name" value="RmlC-like_jellyroll"/>
</dbReference>
<dbReference type="STRING" id="153496.A0U89_04185"/>
<dbReference type="InterPro" id="IPR011051">
    <property type="entry name" value="RmlC_Cupin_sf"/>
</dbReference>
<keyword evidence="13" id="KW-1185">Reference proteome</keyword>
<keyword evidence="5" id="KW-0547">Nucleotide-binding</keyword>
<organism evidence="12 13">
    <name type="scientific">Kozakia baliensis</name>
    <dbReference type="NCBI Taxonomy" id="153496"/>
    <lineage>
        <taxon>Bacteria</taxon>
        <taxon>Pseudomonadati</taxon>
        <taxon>Pseudomonadota</taxon>
        <taxon>Alphaproteobacteria</taxon>
        <taxon>Acetobacterales</taxon>
        <taxon>Acetobacteraceae</taxon>
        <taxon>Kozakia</taxon>
    </lineage>
</organism>
<dbReference type="EMBL" id="CP014674">
    <property type="protein sequence ID" value="AOX18115.1"/>
    <property type="molecule type" value="Genomic_DNA"/>
</dbReference>
<dbReference type="Proteomes" id="UP000179145">
    <property type="component" value="Chromosome"/>
</dbReference>
<dbReference type="GO" id="GO:0005525">
    <property type="term" value="F:GTP binding"/>
    <property type="evidence" value="ECO:0007669"/>
    <property type="project" value="UniProtKB-KW"/>
</dbReference>
<dbReference type="PANTHER" id="PTHR46390:SF1">
    <property type="entry name" value="MANNOSE-1-PHOSPHATE GUANYLYLTRANSFERASE"/>
    <property type="match status" value="1"/>
</dbReference>
<dbReference type="Pfam" id="PF00483">
    <property type="entry name" value="NTP_transferase"/>
    <property type="match status" value="1"/>
</dbReference>
<name>A0A1D8UWQ5_9PROT</name>
<dbReference type="EC" id="2.7.7.13" evidence="2"/>
<evidence type="ECO:0000256" key="7">
    <source>
        <dbReference type="ARBA" id="ARBA00047343"/>
    </source>
</evidence>
<dbReference type="Gene3D" id="3.90.550.10">
    <property type="entry name" value="Spore Coat Polysaccharide Biosynthesis Protein SpsA, Chain A"/>
    <property type="match status" value="1"/>
</dbReference>
<dbReference type="KEGG" id="kba:A0U89_04185"/>
<evidence type="ECO:0000259" key="9">
    <source>
        <dbReference type="Pfam" id="PF00483"/>
    </source>
</evidence>
<dbReference type="InterPro" id="IPR051161">
    <property type="entry name" value="Mannose-6P_isomerase_type2"/>
</dbReference>
<dbReference type="eggNOG" id="COG0836">
    <property type="taxonomic scope" value="Bacteria"/>
</dbReference>
<feature type="domain" description="Mannose-6-phosphate isomerase type II C-terminal" evidence="10">
    <location>
        <begin position="367"/>
        <end position="481"/>
    </location>
</feature>
<dbReference type="InterPro" id="IPR049577">
    <property type="entry name" value="GMPP_N"/>
</dbReference>
<evidence type="ECO:0000313" key="12">
    <source>
        <dbReference type="EMBL" id="AOX18115.1"/>
    </source>
</evidence>
<dbReference type="CDD" id="cd02213">
    <property type="entry name" value="cupin_PMI_typeII_C"/>
    <property type="match status" value="1"/>
</dbReference>
<evidence type="ECO:0000256" key="4">
    <source>
        <dbReference type="ARBA" id="ARBA00022695"/>
    </source>
</evidence>
<evidence type="ECO:0000256" key="2">
    <source>
        <dbReference type="ARBA" id="ARBA00012387"/>
    </source>
</evidence>
<keyword evidence="12" id="KW-0413">Isomerase</keyword>
<evidence type="ECO:0000259" key="10">
    <source>
        <dbReference type="Pfam" id="PF01050"/>
    </source>
</evidence>